<evidence type="ECO:0000313" key="2">
    <source>
        <dbReference type="EMBL" id="EER12092.1"/>
    </source>
</evidence>
<keyword evidence="1" id="KW-0812">Transmembrane</keyword>
<protein>
    <submittedName>
        <fullName evidence="2">Uncharacterized protein</fullName>
    </submittedName>
</protein>
<proteinExistence type="predicted"/>
<organism evidence="3">
    <name type="scientific">Perkinsus marinus (strain ATCC 50983 / TXsc)</name>
    <dbReference type="NCBI Taxonomy" id="423536"/>
    <lineage>
        <taxon>Eukaryota</taxon>
        <taxon>Sar</taxon>
        <taxon>Alveolata</taxon>
        <taxon>Perkinsozoa</taxon>
        <taxon>Perkinsea</taxon>
        <taxon>Perkinsida</taxon>
        <taxon>Perkinsidae</taxon>
        <taxon>Perkinsus</taxon>
    </lineage>
</organism>
<dbReference type="OrthoDB" id="430688at2759"/>
<feature type="transmembrane region" description="Helical" evidence="1">
    <location>
        <begin position="226"/>
        <end position="247"/>
    </location>
</feature>
<feature type="transmembrane region" description="Helical" evidence="1">
    <location>
        <begin position="417"/>
        <end position="433"/>
    </location>
</feature>
<sequence length="483" mass="54544">MPIRPVVRLQSDSDMPRLITICSDDGDEDCPWNKNAKRPVGSSKKDDSRQDIRLRGVRLSTLLHKACSVFRIDYRDDPYNLSEDCAEDPGLDYFLSHAWLMGYFLGMFCGHWLLPTHNKTIFLDKACIRQCHAQHDGVQAETEIDSGNISSVTCHQTLSSGSRVRFEAADCPACLEMRAGIERIGEYLQHSSTFLVILHSDYFNRLWCVYEFACFLARHKPKHIHIISPQGVCLCLLGPVLAIVLKILKGSFIEGPQDYLLSIMTGLVWVVIDMTAVCELTDYTSKTLSENIAIPLRSFNISDTQCTFESDRKYIYDNIEHDYGKMTLFEGFIRERVSLALADAHLRIPCLTCIAMSIPMLWFALQKTMEWVMLGKISHPGIFIAAELLMTTVYISVTYPIAVSLMIRVRRCLKHKFIIALTLTLGACVAQIFVRKCANAGPKWFPLVMASALLHAFAVAWLHRNLWPSGMSAPIDKCAPTVH</sequence>
<evidence type="ECO:0000256" key="1">
    <source>
        <dbReference type="SAM" id="Phobius"/>
    </source>
</evidence>
<dbReference type="RefSeq" id="XP_002780297.1">
    <property type="nucleotide sequence ID" value="XM_002780251.1"/>
</dbReference>
<dbReference type="InParanoid" id="C5KU50"/>
<reference evidence="2 3" key="1">
    <citation type="submission" date="2008-07" db="EMBL/GenBank/DDBJ databases">
        <authorList>
            <person name="El-Sayed N."/>
            <person name="Caler E."/>
            <person name="Inman J."/>
            <person name="Amedeo P."/>
            <person name="Hass B."/>
            <person name="Wortman J."/>
        </authorList>
    </citation>
    <scope>NUCLEOTIDE SEQUENCE [LARGE SCALE GENOMIC DNA]</scope>
    <source>
        <strain evidence="3">ATCC 50983 / TXsc</strain>
    </source>
</reference>
<accession>C5KU50</accession>
<dbReference type="OMA" id="EIEECEW"/>
<feature type="transmembrane region" description="Helical" evidence="1">
    <location>
        <begin position="382"/>
        <end position="405"/>
    </location>
</feature>
<name>C5KU50_PERM5</name>
<evidence type="ECO:0000313" key="3">
    <source>
        <dbReference type="Proteomes" id="UP000007800"/>
    </source>
</evidence>
<keyword evidence="3" id="KW-1185">Reference proteome</keyword>
<feature type="transmembrane region" description="Helical" evidence="1">
    <location>
        <begin position="445"/>
        <end position="462"/>
    </location>
</feature>
<dbReference type="EMBL" id="GG676180">
    <property type="protein sequence ID" value="EER12092.1"/>
    <property type="molecule type" value="Genomic_DNA"/>
</dbReference>
<feature type="transmembrane region" description="Helical" evidence="1">
    <location>
        <begin position="344"/>
        <end position="362"/>
    </location>
</feature>
<dbReference type="AlphaFoldDB" id="C5KU50"/>
<dbReference type="GeneID" id="9061080"/>
<keyword evidence="1" id="KW-0472">Membrane</keyword>
<gene>
    <name evidence="2" type="ORF">Pmar_PMAR019198</name>
</gene>
<keyword evidence="1" id="KW-1133">Transmembrane helix</keyword>
<dbReference type="Proteomes" id="UP000007800">
    <property type="component" value="Unassembled WGS sequence"/>
</dbReference>